<dbReference type="GO" id="GO:0032958">
    <property type="term" value="P:inositol phosphate biosynthetic process"/>
    <property type="evidence" value="ECO:0007669"/>
    <property type="project" value="TreeGrafter"/>
</dbReference>
<evidence type="ECO:0000256" key="1">
    <source>
        <dbReference type="ARBA" id="ARBA00001774"/>
    </source>
</evidence>
<evidence type="ECO:0000256" key="7">
    <source>
        <dbReference type="ARBA" id="ARBA00022840"/>
    </source>
</evidence>
<comment type="domain">
    <text evidence="8">The EXKPK motif is conserved in inositol-pentakisphosphate 2-kinases of both family 1 and 2.</text>
</comment>
<comment type="catalytic activity">
    <reaction evidence="1 8">
        <text>1D-myo-inositol 1,3,4,5,6-pentakisphosphate + ATP = 1D-myo-inositol hexakisphosphate + ADP + H(+)</text>
        <dbReference type="Rhea" id="RHEA:20313"/>
        <dbReference type="ChEBI" id="CHEBI:15378"/>
        <dbReference type="ChEBI" id="CHEBI:30616"/>
        <dbReference type="ChEBI" id="CHEBI:57733"/>
        <dbReference type="ChEBI" id="CHEBI:58130"/>
        <dbReference type="ChEBI" id="CHEBI:456216"/>
        <dbReference type="EC" id="2.7.1.158"/>
    </reaction>
</comment>
<evidence type="ECO:0000313" key="9">
    <source>
        <dbReference type="EMBL" id="KAJ7024292.1"/>
    </source>
</evidence>
<evidence type="ECO:0000256" key="4">
    <source>
        <dbReference type="ARBA" id="ARBA00022679"/>
    </source>
</evidence>
<keyword evidence="10" id="KW-1185">Reference proteome</keyword>
<reference evidence="9" key="1">
    <citation type="submission" date="2023-03" db="EMBL/GenBank/DDBJ databases">
        <title>Massive genome expansion in bonnet fungi (Mycena s.s.) driven by repeated elements and novel gene families across ecological guilds.</title>
        <authorList>
            <consortium name="Lawrence Berkeley National Laboratory"/>
            <person name="Harder C.B."/>
            <person name="Miyauchi S."/>
            <person name="Viragh M."/>
            <person name="Kuo A."/>
            <person name="Thoen E."/>
            <person name="Andreopoulos B."/>
            <person name="Lu D."/>
            <person name="Skrede I."/>
            <person name="Drula E."/>
            <person name="Henrissat B."/>
            <person name="Morin E."/>
            <person name="Kohler A."/>
            <person name="Barry K."/>
            <person name="LaButti K."/>
            <person name="Morin E."/>
            <person name="Salamov A."/>
            <person name="Lipzen A."/>
            <person name="Mereny Z."/>
            <person name="Hegedus B."/>
            <person name="Baldrian P."/>
            <person name="Stursova M."/>
            <person name="Weitz H."/>
            <person name="Taylor A."/>
            <person name="Grigoriev I.V."/>
            <person name="Nagy L.G."/>
            <person name="Martin F."/>
            <person name="Kauserud H."/>
        </authorList>
    </citation>
    <scope>NUCLEOTIDE SEQUENCE</scope>
    <source>
        <strain evidence="9">CBHHK200</strain>
    </source>
</reference>
<accession>A0AAD6WT20</accession>
<evidence type="ECO:0000256" key="6">
    <source>
        <dbReference type="ARBA" id="ARBA00022777"/>
    </source>
</evidence>
<dbReference type="PANTHER" id="PTHR14456:SF2">
    <property type="entry name" value="INOSITOL-PENTAKISPHOSPHATE 2-KINASE"/>
    <property type="match status" value="1"/>
</dbReference>
<evidence type="ECO:0000256" key="2">
    <source>
        <dbReference type="ARBA" id="ARBA00012023"/>
    </source>
</evidence>
<organism evidence="9 10">
    <name type="scientific">Mycena alexandri</name>
    <dbReference type="NCBI Taxonomy" id="1745969"/>
    <lineage>
        <taxon>Eukaryota</taxon>
        <taxon>Fungi</taxon>
        <taxon>Dikarya</taxon>
        <taxon>Basidiomycota</taxon>
        <taxon>Agaricomycotina</taxon>
        <taxon>Agaricomycetes</taxon>
        <taxon>Agaricomycetidae</taxon>
        <taxon>Agaricales</taxon>
        <taxon>Marasmiineae</taxon>
        <taxon>Mycenaceae</taxon>
        <taxon>Mycena</taxon>
    </lineage>
</organism>
<name>A0AAD6WT20_9AGAR</name>
<evidence type="ECO:0000256" key="8">
    <source>
        <dbReference type="RuleBase" id="RU364126"/>
    </source>
</evidence>
<keyword evidence="5 8" id="KW-0547">Nucleotide-binding</keyword>
<dbReference type="Proteomes" id="UP001218188">
    <property type="component" value="Unassembled WGS sequence"/>
</dbReference>
<sequence length="393" mass="43810">MPPLVDTLPADWVYICEGGATIVLSYHGPSNPFFDGTVLRLRKRALDDTDTDTVHDSEQEDPIIEFQEKCLERLISPTHLPRMKRVLVGADSEKWLQALAVQCEPLRPLERRQKDEIDRKRLKAVLATDLVGGEGITVEIKARCRACFYSSPKWGFLPSPIYLSNATRPIKTQTCRFCMHSHLKALSSSYCPLDLFSGDESRTKKALNSLWDAWADRHGTVNNFRVFVNGKNISPTEQQCIVGLLSDIADPKEAVISALLPVLLDAPVLHTISRLQRTLDALDIEGLARLCGLAPIGTQPTIAEWTDFLDAYLASPTTPPPADATHLRYHVLAYLLSATFKDCSVLVRVPNGTATVIDLDPKSVDRLRKWEQLDREIVTAYAAVPNRKICVDS</sequence>
<protein>
    <recommendedName>
        <fullName evidence="3 8">Inositol-pentakisphosphate 2-kinase</fullName>
        <ecNumber evidence="2 8">2.7.1.158</ecNumber>
    </recommendedName>
</protein>
<dbReference type="GO" id="GO:0005524">
    <property type="term" value="F:ATP binding"/>
    <property type="evidence" value="ECO:0007669"/>
    <property type="project" value="UniProtKB-KW"/>
</dbReference>
<dbReference type="GO" id="GO:0005634">
    <property type="term" value="C:nucleus"/>
    <property type="evidence" value="ECO:0007669"/>
    <property type="project" value="TreeGrafter"/>
</dbReference>
<dbReference type="GO" id="GO:0035299">
    <property type="term" value="F:inositol-1,3,4,5,6-pentakisphosphate 2-kinase activity"/>
    <property type="evidence" value="ECO:0007669"/>
    <property type="project" value="UniProtKB-EC"/>
</dbReference>
<dbReference type="AlphaFoldDB" id="A0AAD6WT20"/>
<evidence type="ECO:0000256" key="5">
    <source>
        <dbReference type="ARBA" id="ARBA00022741"/>
    </source>
</evidence>
<comment type="caution">
    <text evidence="9">The sequence shown here is derived from an EMBL/GenBank/DDBJ whole genome shotgun (WGS) entry which is preliminary data.</text>
</comment>
<comment type="function">
    <text evidence="8">Phosphorylates Ins(1,3,4,5,6)P5 at position 2 to form Ins(1,2,3,4,5,6)P6 (InsP6 or phytate).</text>
</comment>
<keyword evidence="6 8" id="KW-0418">Kinase</keyword>
<dbReference type="Pfam" id="PF06090">
    <property type="entry name" value="Ins_P5_2-kin"/>
    <property type="match status" value="1"/>
</dbReference>
<gene>
    <name evidence="9" type="ORF">C8F04DRAFT_969182</name>
</gene>
<keyword evidence="7 8" id="KW-0067">ATP-binding</keyword>
<proteinExistence type="predicted"/>
<dbReference type="PANTHER" id="PTHR14456">
    <property type="entry name" value="INOSITOL POLYPHOSPHATE KINASE 1"/>
    <property type="match status" value="1"/>
</dbReference>
<dbReference type="Gene3D" id="3.30.200.110">
    <property type="entry name" value="Inositol-pentakisphosphate 2-kinase, N-lobe"/>
    <property type="match status" value="1"/>
</dbReference>
<dbReference type="InterPro" id="IPR043001">
    <property type="entry name" value="IP5_2-K_N_lobe"/>
</dbReference>
<keyword evidence="4 8" id="KW-0808">Transferase</keyword>
<evidence type="ECO:0000256" key="3">
    <source>
        <dbReference type="ARBA" id="ARBA00014846"/>
    </source>
</evidence>
<dbReference type="EC" id="2.7.1.158" evidence="2 8"/>
<evidence type="ECO:0000313" key="10">
    <source>
        <dbReference type="Proteomes" id="UP001218188"/>
    </source>
</evidence>
<dbReference type="InterPro" id="IPR009286">
    <property type="entry name" value="Ins_P5_2-kin"/>
</dbReference>
<dbReference type="EMBL" id="JARJCM010000172">
    <property type="protein sequence ID" value="KAJ7024292.1"/>
    <property type="molecule type" value="Genomic_DNA"/>
</dbReference>